<gene>
    <name evidence="1" type="ORF">HgNV_084</name>
</gene>
<dbReference type="EMBL" id="MK439999">
    <property type="protein sequence ID" value="QBB28689.1"/>
    <property type="molecule type" value="Genomic_DNA"/>
</dbReference>
<reference evidence="1" key="1">
    <citation type="journal article" date="2019" name="Sci. Rep.">
        <title>The first clawed lobster virus Homarus gammarus nudivirus (HgNV n. sp.) expands the diversity of the Nudiviridae.</title>
        <authorList>
            <person name="Holt C.C."/>
            <person name="Stone M."/>
            <person name="Bass D."/>
            <person name="Bateman K.S."/>
            <person name="van Aerle R."/>
            <person name="Daniels C.L."/>
            <person name="van der Giezen M."/>
            <person name="Ross S.H."/>
            <person name="Hooper C."/>
            <person name="Stentiford G.D."/>
        </authorList>
    </citation>
    <scope>NUCLEOTIDE SEQUENCE</scope>
    <source>
        <strain evidence="1">52S104HLG2</strain>
    </source>
</reference>
<protein>
    <submittedName>
        <fullName evidence="1">Helicase</fullName>
    </submittedName>
</protein>
<keyword evidence="1" id="KW-0378">Hydrolase</keyword>
<accession>A0A411HBC3</accession>
<proteinExistence type="predicted"/>
<keyword evidence="1" id="KW-0067">ATP-binding</keyword>
<sequence length="1276" mass="147530">MAKRNWDDISDSLVAAIENAATITAAATTTQQPPKKKSCYDIDKDNVVHRNTNKYLYDKFYNKREQTNQQIYYLQNNLTATAIRVPKDNDITIEELQQYFDQSGHSLAYKISDSYVTKLMFDFDCYKCKHNSCNSLVEYEVIKIIHDDVCEFLKELFRCDSIGCVIFKKANSCNLHFYFNVSVSLPLFELIKKRITSHLDTTITEKYLVDDIYALDLPYSTKNGYDVYKPIYNTPNVDFAKFLCLPSSNNFYDVELKLSVDESYTDRITLGTFRTTYSSVWNENVEHIKYLTTPLEVKPVLMKNENILISNIKFSKVNFHTEYITLDKYFKTDSEEDYTILKDAPDFVDTLDVEDLKILRIISQLGNMIISKVQNNTTTNGLANLLKFIAMASCNYAFYTICCVIFYTYNMNQTKSLLSVKLSVLKILLLAVKSSNHHKNDALIHIINTLNTYDCMSNLTHVFENTDEWFLYLIYVAKLELQKDLPISLDDKRVNIVTLKLKTYENINCITEELVELCKMLMPLIKVEYSLSKSYYYVDDGIYLPISSEKFLSHTNVKIQMVENILKNTLDKLRDSNQITDDLCKSVNIKAVWLLYFKSLNIVNPTFNFYDYFISTDLGVFNTLTGLYMSHTPLLHMGTKKAYCRIPTSIQNINLLPMSELNKHIIKDNQGQLYANVLDILLNEQNFIFYGSVLIPGLLCLEDTLYSEQQEDSMMNLVFETIIHDDNDVNKKLLYLTDTLIVKHNLCIENLLFVEMKLKQNLSELGTYSRSDFSRYCKMNDIKFSRTHSFRKLPNVQLYDQLCQQNKQFKPKFFALSVVMAAFELAHSMNAKLPMFQWVDEDSNNIKISPNHIFHNVNNLSFSIKNHDKIKTVLAYLISNDNIPEALCNLVNTLSVMLCFDPIMIKDFLNNFAMIYHHNSKRKKMVLLIGSPNSGKSTYQHMMFDIHGKSKYSVNSIIQSDKEGPSPEVINALTNYLFSIIEIKSMTATTMKGMISHDVTHKRLCHQNEMIELKPLSFTVAAANALPNVFRSDEAVRDRLAPFMFKTVFVNEHEIDNLIDDNVLLATISNYLVSNTKFQIPTIAREFSNLLYEQYQNIRDNNGLIVPTIDGNNKTSQKLIEQTLVNNNTIYYILHASGVVFDKSLSITYETLKEVTLEEIEKHNENTKYKKFTWDYFKNELSILFKHKEMANGLCIRGMGKRCDKLEDPVEVVVSGLLVPQNGQRTTLTQIRSHLYHNQALSLEVINDIISKLKIKYSVNYNITKKSFIDYKINNG</sequence>
<keyword evidence="1" id="KW-0347">Helicase</keyword>
<organism evidence="1 2">
    <name type="scientific">Homarus gammarus nudivirus</name>
    <dbReference type="NCBI Taxonomy" id="2509616"/>
    <lineage>
        <taxon>Viruses</taxon>
        <taxon>Viruses incertae sedis</taxon>
        <taxon>Naldaviricetes</taxon>
        <taxon>Lefavirales</taxon>
        <taxon>Nudiviridae</taxon>
        <taxon>Gammanudivirus</taxon>
        <taxon>Gammanudivirus hogammari</taxon>
    </lineage>
</organism>
<dbReference type="InterPro" id="IPR027417">
    <property type="entry name" value="P-loop_NTPase"/>
</dbReference>
<dbReference type="Gene3D" id="3.40.50.300">
    <property type="entry name" value="P-loop containing nucleotide triphosphate hydrolases"/>
    <property type="match status" value="1"/>
</dbReference>
<keyword evidence="2" id="KW-1185">Reference proteome</keyword>
<dbReference type="GO" id="GO:0004386">
    <property type="term" value="F:helicase activity"/>
    <property type="evidence" value="ECO:0007669"/>
    <property type="project" value="UniProtKB-KW"/>
</dbReference>
<name>A0A411HBC3_9VIRU</name>
<dbReference type="SUPFAM" id="SSF52540">
    <property type="entry name" value="P-loop containing nucleoside triphosphate hydrolases"/>
    <property type="match status" value="1"/>
</dbReference>
<keyword evidence="1" id="KW-0547">Nucleotide-binding</keyword>
<evidence type="ECO:0000313" key="1">
    <source>
        <dbReference type="EMBL" id="QBB28689.1"/>
    </source>
</evidence>
<dbReference type="Proteomes" id="UP000682645">
    <property type="component" value="Segment"/>
</dbReference>
<evidence type="ECO:0000313" key="2">
    <source>
        <dbReference type="Proteomes" id="UP000682645"/>
    </source>
</evidence>